<reference evidence="1 2" key="1">
    <citation type="submission" date="2018-03" db="EMBL/GenBank/DDBJ databases">
        <authorList>
            <person name="Gully D."/>
        </authorList>
    </citation>
    <scope>NUCLEOTIDE SEQUENCE [LARGE SCALE GENOMIC DNA]</scope>
    <source>
        <strain evidence="1">ORS3257</strain>
    </source>
</reference>
<dbReference type="AlphaFoldDB" id="A0A2U3PY39"/>
<organism evidence="1 2">
    <name type="scientific">Bradyrhizobium vignae</name>
    <dbReference type="NCBI Taxonomy" id="1549949"/>
    <lineage>
        <taxon>Bacteria</taxon>
        <taxon>Pseudomonadati</taxon>
        <taxon>Pseudomonadota</taxon>
        <taxon>Alphaproteobacteria</taxon>
        <taxon>Hyphomicrobiales</taxon>
        <taxon>Nitrobacteraceae</taxon>
        <taxon>Bradyrhizobium</taxon>
    </lineage>
</organism>
<proteinExistence type="predicted"/>
<sequence length="116" mass="13154">MRIGRSSRQPVPLIGWPVLRRMRLPGETRVSHVASCNPAGIAVRFRLDIGRFVSVNVIGQARAFFARHRRYQCGKIYPCADASTSCWRCCWRWGSPSISAARSRKQVPACRPRTRA</sequence>
<evidence type="ECO:0000313" key="2">
    <source>
        <dbReference type="Proteomes" id="UP000246085"/>
    </source>
</evidence>
<dbReference type="EMBL" id="LS398110">
    <property type="protein sequence ID" value="SPP94016.1"/>
    <property type="molecule type" value="Genomic_DNA"/>
</dbReference>
<protein>
    <submittedName>
        <fullName evidence="1">Uncharacterized protein</fullName>
    </submittedName>
</protein>
<evidence type="ECO:0000313" key="1">
    <source>
        <dbReference type="EMBL" id="SPP94016.1"/>
    </source>
</evidence>
<dbReference type="KEGG" id="bvz:BRAD3257_2964"/>
<accession>A0A2U3PY39</accession>
<dbReference type="Proteomes" id="UP000246085">
    <property type="component" value="Chromosome BRAD3257"/>
</dbReference>
<name>A0A2U3PY39_9BRAD</name>
<gene>
    <name evidence="1" type="ORF">BRAD3257_2964</name>
</gene>